<dbReference type="Proteomes" id="UP000305887">
    <property type="component" value="Unassembled WGS sequence"/>
</dbReference>
<evidence type="ECO:0000256" key="2">
    <source>
        <dbReference type="ARBA" id="ARBA00022475"/>
    </source>
</evidence>
<gene>
    <name evidence="8" type="primary">alaE</name>
    <name evidence="8" type="ORF">FHG66_15835</name>
</gene>
<dbReference type="AlphaFoldDB" id="A0A5C4MSV0"/>
<evidence type="ECO:0000256" key="6">
    <source>
        <dbReference type="ARBA" id="ARBA00022989"/>
    </source>
</evidence>
<keyword evidence="9" id="KW-1185">Reference proteome</keyword>
<comment type="caution">
    <text evidence="8">The sequence shown here is derived from an EMBL/GenBank/DDBJ whole genome shotgun (WGS) entry which is preliminary data.</text>
</comment>
<dbReference type="Pfam" id="PF06610">
    <property type="entry name" value="AlaE"/>
    <property type="match status" value="1"/>
</dbReference>
<keyword evidence="1" id="KW-0813">Transport</keyword>
<keyword evidence="4" id="KW-0812">Transmembrane</keyword>
<keyword evidence="6" id="KW-1133">Transmembrane helix</keyword>
<keyword evidence="3" id="KW-0997">Cell inner membrane</keyword>
<sequence length="144" mass="15609">MRSFLADTLALLVFFTSTGVLNERFVAGMDWDEVARSRGIGAALMVLTARPYGLWRGWVLGRFAGEGRRSQLVWDTIALVSFQVPIYAAILVAGGAEGAEVVQGCLGVTVIMLVSGRPYGLWLDWVRSCFGLPPGGERPMSLQS</sequence>
<evidence type="ECO:0000256" key="4">
    <source>
        <dbReference type="ARBA" id="ARBA00022692"/>
    </source>
</evidence>
<evidence type="ECO:0000313" key="9">
    <source>
        <dbReference type="Proteomes" id="UP000305887"/>
    </source>
</evidence>
<organism evidence="8 9">
    <name type="scientific">Rubellimicrobium rubrum</name>
    <dbReference type="NCBI Taxonomy" id="2585369"/>
    <lineage>
        <taxon>Bacteria</taxon>
        <taxon>Pseudomonadati</taxon>
        <taxon>Pseudomonadota</taxon>
        <taxon>Alphaproteobacteria</taxon>
        <taxon>Rhodobacterales</taxon>
        <taxon>Roseobacteraceae</taxon>
        <taxon>Rubellimicrobium</taxon>
    </lineage>
</organism>
<dbReference type="GO" id="GO:0016020">
    <property type="term" value="C:membrane"/>
    <property type="evidence" value="ECO:0007669"/>
    <property type="project" value="InterPro"/>
</dbReference>
<protein>
    <submittedName>
        <fullName evidence="8">L-alanine exporter AlaE</fullName>
    </submittedName>
</protein>
<keyword evidence="7" id="KW-0472">Membrane</keyword>
<dbReference type="RefSeq" id="WP_139078042.1">
    <property type="nucleotide sequence ID" value="NZ_VDFU01000023.1"/>
</dbReference>
<dbReference type="EMBL" id="VDFU01000023">
    <property type="protein sequence ID" value="TNC47697.1"/>
    <property type="molecule type" value="Genomic_DNA"/>
</dbReference>
<evidence type="ECO:0000256" key="1">
    <source>
        <dbReference type="ARBA" id="ARBA00022448"/>
    </source>
</evidence>
<accession>A0A5C4MSV0</accession>
<dbReference type="GO" id="GO:0034639">
    <property type="term" value="F:L-amino acid efflux transmembrane transporter activity"/>
    <property type="evidence" value="ECO:0007669"/>
    <property type="project" value="InterPro"/>
</dbReference>
<evidence type="ECO:0000256" key="7">
    <source>
        <dbReference type="ARBA" id="ARBA00023136"/>
    </source>
</evidence>
<proteinExistence type="predicted"/>
<evidence type="ECO:0000313" key="8">
    <source>
        <dbReference type="EMBL" id="TNC47697.1"/>
    </source>
</evidence>
<keyword evidence="2" id="KW-1003">Cell membrane</keyword>
<evidence type="ECO:0000256" key="5">
    <source>
        <dbReference type="ARBA" id="ARBA00022970"/>
    </source>
</evidence>
<dbReference type="InterPro" id="IPR010574">
    <property type="entry name" value="Ala_export_AlaE"/>
</dbReference>
<keyword evidence="5" id="KW-0029">Amino-acid transport</keyword>
<dbReference type="OrthoDB" id="9006207at2"/>
<name>A0A5C4MSV0_9RHOB</name>
<evidence type="ECO:0000256" key="3">
    <source>
        <dbReference type="ARBA" id="ARBA00022519"/>
    </source>
</evidence>
<reference evidence="8 9" key="1">
    <citation type="submission" date="2019-06" db="EMBL/GenBank/DDBJ databases">
        <title>YIM 131921 draft genome.</title>
        <authorList>
            <person name="Jiang L."/>
        </authorList>
    </citation>
    <scope>NUCLEOTIDE SEQUENCE [LARGE SCALE GENOMIC DNA]</scope>
    <source>
        <strain evidence="8 9">YIM 131921</strain>
    </source>
</reference>